<dbReference type="AlphaFoldDB" id="A0ABD1GXE1"/>
<evidence type="ECO:0000313" key="1">
    <source>
        <dbReference type="EMBL" id="KAL1548642.1"/>
    </source>
</evidence>
<evidence type="ECO:0000313" key="2">
    <source>
        <dbReference type="Proteomes" id="UP001567538"/>
    </source>
</evidence>
<protein>
    <submittedName>
        <fullName evidence="1">Uncharacterized protein</fullName>
    </submittedName>
</protein>
<name>A0ABD1GXE1_SALDI</name>
<organism evidence="1 2">
    <name type="scientific">Salvia divinorum</name>
    <name type="common">Maria pastora</name>
    <name type="synonym">Diviner's sage</name>
    <dbReference type="NCBI Taxonomy" id="28513"/>
    <lineage>
        <taxon>Eukaryota</taxon>
        <taxon>Viridiplantae</taxon>
        <taxon>Streptophyta</taxon>
        <taxon>Embryophyta</taxon>
        <taxon>Tracheophyta</taxon>
        <taxon>Spermatophyta</taxon>
        <taxon>Magnoliopsida</taxon>
        <taxon>eudicotyledons</taxon>
        <taxon>Gunneridae</taxon>
        <taxon>Pentapetalae</taxon>
        <taxon>asterids</taxon>
        <taxon>lamiids</taxon>
        <taxon>Lamiales</taxon>
        <taxon>Lamiaceae</taxon>
        <taxon>Nepetoideae</taxon>
        <taxon>Mentheae</taxon>
        <taxon>Salviinae</taxon>
        <taxon>Salvia</taxon>
        <taxon>Salvia subgen. Calosphace</taxon>
    </lineage>
</organism>
<comment type="caution">
    <text evidence="1">The sequence shown here is derived from an EMBL/GenBank/DDBJ whole genome shotgun (WGS) entry which is preliminary data.</text>
</comment>
<dbReference type="Proteomes" id="UP001567538">
    <property type="component" value="Unassembled WGS sequence"/>
</dbReference>
<reference evidence="1 2" key="1">
    <citation type="submission" date="2024-06" db="EMBL/GenBank/DDBJ databases">
        <title>A chromosome level genome sequence of Diviner's sage (Salvia divinorum).</title>
        <authorList>
            <person name="Ford S.A."/>
            <person name="Ro D.-K."/>
            <person name="Ness R.W."/>
            <person name="Phillips M.A."/>
        </authorList>
    </citation>
    <scope>NUCLEOTIDE SEQUENCE [LARGE SCALE GENOMIC DNA]</scope>
    <source>
        <strain evidence="1">SAF-2024a</strain>
        <tissue evidence="1">Leaf</tissue>
    </source>
</reference>
<proteinExistence type="predicted"/>
<gene>
    <name evidence="1" type="ORF">AAHA92_16849</name>
</gene>
<sequence length="81" mass="8877">MVSPAVSDDNSVKVRRAGCVCDVKSVCVKNSQEQEHDQSAITIQETVSQSPPPFTYTQRLLPFQFSTKNRADTKGLCSQAS</sequence>
<dbReference type="EMBL" id="JBEAFC010000007">
    <property type="protein sequence ID" value="KAL1548642.1"/>
    <property type="molecule type" value="Genomic_DNA"/>
</dbReference>
<accession>A0ABD1GXE1</accession>
<keyword evidence="2" id="KW-1185">Reference proteome</keyword>